<keyword evidence="12" id="KW-1185">Reference proteome</keyword>
<dbReference type="FunFam" id="1.10.287.950:FF:000001">
    <property type="entry name" value="Methyl-accepting chemotaxis sensory transducer"/>
    <property type="match status" value="1"/>
</dbReference>
<dbReference type="SUPFAM" id="SSF58104">
    <property type="entry name" value="Methyl-accepting chemotaxis protein (MCP) signaling domain"/>
    <property type="match status" value="1"/>
</dbReference>
<dbReference type="InterPro" id="IPR003660">
    <property type="entry name" value="HAMP_dom"/>
</dbReference>
<gene>
    <name evidence="11" type="ORF">GW590_15565</name>
</gene>
<name>A0A848MMK2_9GAMM</name>
<dbReference type="EMBL" id="JAADJU010000008">
    <property type="protein sequence ID" value="NMP28280.1"/>
    <property type="molecule type" value="Genomic_DNA"/>
</dbReference>
<dbReference type="GO" id="GO:0005886">
    <property type="term" value="C:plasma membrane"/>
    <property type="evidence" value="ECO:0007669"/>
    <property type="project" value="TreeGrafter"/>
</dbReference>
<dbReference type="PROSITE" id="PS51753">
    <property type="entry name" value="HBM"/>
    <property type="match status" value="1"/>
</dbReference>
<proteinExistence type="inferred from homology"/>
<comment type="subcellular location">
    <subcellularLocation>
        <location evidence="1">Membrane</location>
    </subcellularLocation>
</comment>
<keyword evidence="6" id="KW-1133">Transmembrane helix</keyword>
<evidence type="ECO:0000313" key="11">
    <source>
        <dbReference type="EMBL" id="NMP28280.1"/>
    </source>
</evidence>
<dbReference type="PROSITE" id="PS50111">
    <property type="entry name" value="CHEMOTAXIS_TRANSDUC_2"/>
    <property type="match status" value="1"/>
</dbReference>
<feature type="domain" description="HAMP" evidence="9">
    <location>
        <begin position="310"/>
        <end position="362"/>
    </location>
</feature>
<dbReference type="RefSeq" id="WP_169403986.1">
    <property type="nucleotide sequence ID" value="NZ_JAADJU010000008.1"/>
</dbReference>
<dbReference type="InterPro" id="IPR004089">
    <property type="entry name" value="MCPsignal_dom"/>
</dbReference>
<feature type="domain" description="HBM" evidence="10">
    <location>
        <begin position="47"/>
        <end position="283"/>
    </location>
</feature>
<evidence type="ECO:0000256" key="4">
    <source>
        <dbReference type="ARBA" id="ARBA00029447"/>
    </source>
</evidence>
<dbReference type="GO" id="GO:0006935">
    <property type="term" value="P:chemotaxis"/>
    <property type="evidence" value="ECO:0007669"/>
    <property type="project" value="UniProtKB-KW"/>
</dbReference>
<dbReference type="SMART" id="SM00283">
    <property type="entry name" value="MA"/>
    <property type="match status" value="1"/>
</dbReference>
<evidence type="ECO:0000259" key="7">
    <source>
        <dbReference type="PROSITE" id="PS50111"/>
    </source>
</evidence>
<accession>A0A848MMK2</accession>
<dbReference type="Gene3D" id="1.10.287.950">
    <property type="entry name" value="Methyl-accepting chemotaxis protein"/>
    <property type="match status" value="1"/>
</dbReference>
<dbReference type="InterPro" id="IPR051310">
    <property type="entry name" value="MCP_chemotaxis"/>
</dbReference>
<organism evidence="11 12">
    <name type="scientific">Rouxiella aceris</name>
    <dbReference type="NCBI Taxonomy" id="2703884"/>
    <lineage>
        <taxon>Bacteria</taxon>
        <taxon>Pseudomonadati</taxon>
        <taxon>Pseudomonadota</taxon>
        <taxon>Gammaproteobacteria</taxon>
        <taxon>Enterobacterales</taxon>
        <taxon>Yersiniaceae</taxon>
        <taxon>Rouxiella</taxon>
    </lineage>
</organism>
<dbReference type="SMART" id="SM00304">
    <property type="entry name" value="HAMP"/>
    <property type="match status" value="1"/>
</dbReference>
<dbReference type="CDD" id="cd06225">
    <property type="entry name" value="HAMP"/>
    <property type="match status" value="1"/>
</dbReference>
<reference evidence="11 12" key="1">
    <citation type="submission" date="2020-01" db="EMBL/GenBank/DDBJ databases">
        <authorList>
            <person name="Lee S.D."/>
        </authorList>
    </citation>
    <scope>NUCLEOTIDE SEQUENCE [LARGE SCALE GENOMIC DNA]</scope>
    <source>
        <strain evidence="11 12">SAP-1</strain>
    </source>
</reference>
<evidence type="ECO:0000256" key="6">
    <source>
        <dbReference type="SAM" id="Phobius"/>
    </source>
</evidence>
<feature type="domain" description="Methyl-accepting transducer" evidence="7">
    <location>
        <begin position="367"/>
        <end position="596"/>
    </location>
</feature>
<dbReference type="SMART" id="SM01358">
    <property type="entry name" value="HBM"/>
    <property type="match status" value="1"/>
</dbReference>
<evidence type="ECO:0000256" key="1">
    <source>
        <dbReference type="ARBA" id="ARBA00004370"/>
    </source>
</evidence>
<dbReference type="Gene3D" id="1.20.1440.210">
    <property type="match status" value="1"/>
</dbReference>
<dbReference type="Pfam" id="PF00015">
    <property type="entry name" value="MCPsignal"/>
    <property type="match status" value="1"/>
</dbReference>
<dbReference type="GO" id="GO:0007165">
    <property type="term" value="P:signal transduction"/>
    <property type="evidence" value="ECO:0007669"/>
    <property type="project" value="UniProtKB-KW"/>
</dbReference>
<dbReference type="AlphaFoldDB" id="A0A848MMK2"/>
<evidence type="ECO:0000259" key="10">
    <source>
        <dbReference type="PROSITE" id="PS51753"/>
    </source>
</evidence>
<comment type="caution">
    <text evidence="11">The sequence shown here is derived from an EMBL/GenBank/DDBJ whole genome shotgun (WGS) entry which is preliminary data.</text>
</comment>
<dbReference type="InterPro" id="IPR032255">
    <property type="entry name" value="HBM"/>
</dbReference>
<keyword evidence="3 5" id="KW-0807">Transducer</keyword>
<evidence type="ECO:0000256" key="2">
    <source>
        <dbReference type="ARBA" id="ARBA00022500"/>
    </source>
</evidence>
<evidence type="ECO:0000256" key="5">
    <source>
        <dbReference type="PROSITE-ProRule" id="PRU00284"/>
    </source>
</evidence>
<dbReference type="PANTHER" id="PTHR43531">
    <property type="entry name" value="PROTEIN ICFG"/>
    <property type="match status" value="1"/>
</dbReference>
<evidence type="ECO:0000256" key="3">
    <source>
        <dbReference type="ARBA" id="ARBA00023224"/>
    </source>
</evidence>
<sequence>MSNSNVWTRSMQNLRVGKKLGLGFGLVLLFTAIVAAAGINKLVTIKQRMEKIDFYTSISTLLGNARDNRLHYQMTHDKTYLQQHTDNLAKAVAIFKEQMPHYDWAPELLAKLNAFPDLVTQYQASMDNFTQSFNERDTLKNSWNLSKSEVAFTQLKQQLAASMTPQLQIAISDLDYQLLNVHYMVRGLVAAPSSDTQALLSQAADTAANSLRSLDNNLTSEQQSLMAPLLDRLQSYKASVLSYVPAYQHEQQAALEMTNKATLMNTLVETAVKTQLTNTNNDVANAINIMLIVTLLALLFSISVALWISRQITLPLRATLGTAERIARGDLTFAAHSTRRDELGLLMNSVAGMSDNLRNMIGEIRQGVSQVAHAAAEISAGNTDLSSRTEQQAAAVEQTAASMEQLSSTVKQNTDNAHHASKLATAASQTAQTGGKQVSDVVLTMQQISGSSKRIAEITSVINGIAFQTNILALNAAVEAARAGEQGRGFSVVASEVRNLAQRSAQAAKEIEGLIAESVERVNSGAKLVENTGHTMEEIVKSVSDVRDIMSEIASASDEQSRGINQISLAIVEMDSTTQQNAALVEQSAAAANSLAEQSTLLDAAVAVFRLEENNGQQRPAFNQPRELVKIAAPAKPALTRQQQDWEDF</sequence>
<keyword evidence="6" id="KW-0812">Transmembrane</keyword>
<dbReference type="Pfam" id="PF16591">
    <property type="entry name" value="HBM"/>
    <property type="match status" value="1"/>
</dbReference>
<dbReference type="CDD" id="cd11386">
    <property type="entry name" value="MCP_signal"/>
    <property type="match status" value="1"/>
</dbReference>
<evidence type="ECO:0000313" key="12">
    <source>
        <dbReference type="Proteomes" id="UP000585363"/>
    </source>
</evidence>
<dbReference type="GO" id="GO:0004888">
    <property type="term" value="F:transmembrane signaling receptor activity"/>
    <property type="evidence" value="ECO:0007669"/>
    <property type="project" value="TreeGrafter"/>
</dbReference>
<dbReference type="InterPro" id="IPR000727">
    <property type="entry name" value="T_SNARE_dom"/>
</dbReference>
<keyword evidence="6" id="KW-0472">Membrane</keyword>
<dbReference type="PROSITE" id="PS50192">
    <property type="entry name" value="T_SNARE"/>
    <property type="match status" value="1"/>
</dbReference>
<protein>
    <submittedName>
        <fullName evidence="11">HAMP domain-containing protein</fullName>
    </submittedName>
</protein>
<evidence type="ECO:0000259" key="9">
    <source>
        <dbReference type="PROSITE" id="PS50885"/>
    </source>
</evidence>
<dbReference type="PANTHER" id="PTHR43531:SF5">
    <property type="entry name" value="METHYL-ACCEPTING CHEMOTAXIS PROTEIN III"/>
    <property type="match status" value="1"/>
</dbReference>
<dbReference type="Pfam" id="PF00672">
    <property type="entry name" value="HAMP"/>
    <property type="match status" value="1"/>
</dbReference>
<comment type="similarity">
    <text evidence="4">Belongs to the methyl-accepting chemotaxis (MCP) protein family.</text>
</comment>
<evidence type="ECO:0000259" key="8">
    <source>
        <dbReference type="PROSITE" id="PS50192"/>
    </source>
</evidence>
<dbReference type="Proteomes" id="UP000585363">
    <property type="component" value="Unassembled WGS sequence"/>
</dbReference>
<dbReference type="PROSITE" id="PS50885">
    <property type="entry name" value="HAMP"/>
    <property type="match status" value="1"/>
</dbReference>
<keyword evidence="2" id="KW-0145">Chemotaxis</keyword>
<feature type="domain" description="T-SNARE coiled-coil homology" evidence="8">
    <location>
        <begin position="526"/>
        <end position="568"/>
    </location>
</feature>
<reference evidence="11 12" key="2">
    <citation type="submission" date="2020-06" db="EMBL/GenBank/DDBJ databases">
        <title>Polyphasic characterization of a Rahnella strain isolated from tree sap.</title>
        <authorList>
            <person name="Kim I.S."/>
        </authorList>
    </citation>
    <scope>NUCLEOTIDE SEQUENCE [LARGE SCALE GENOMIC DNA]</scope>
    <source>
        <strain evidence="11 12">SAP-1</strain>
    </source>
</reference>
<feature type="transmembrane region" description="Helical" evidence="6">
    <location>
        <begin position="286"/>
        <end position="308"/>
    </location>
</feature>